<evidence type="ECO:0000313" key="3">
    <source>
        <dbReference type="Proteomes" id="UP000732193"/>
    </source>
</evidence>
<gene>
    <name evidence="2" type="ORF">JQV55_20460</name>
</gene>
<organism evidence="2 3">
    <name type="scientific">Sulfitobacter geojensis</name>
    <dbReference type="NCBI Taxonomy" id="1342299"/>
    <lineage>
        <taxon>Bacteria</taxon>
        <taxon>Pseudomonadati</taxon>
        <taxon>Pseudomonadota</taxon>
        <taxon>Alphaproteobacteria</taxon>
        <taxon>Rhodobacterales</taxon>
        <taxon>Roseobacteraceae</taxon>
        <taxon>Sulfitobacter</taxon>
    </lineage>
</organism>
<reference evidence="2 3" key="1">
    <citation type="submission" date="2021-01" db="EMBL/GenBank/DDBJ databases">
        <title>Diatom-associated Roseobacters Show Island Model of Population Structure.</title>
        <authorList>
            <person name="Qu L."/>
            <person name="Feng X."/>
            <person name="Chen Y."/>
            <person name="Li L."/>
            <person name="Wang X."/>
            <person name="Hu Z."/>
            <person name="Wang H."/>
            <person name="Luo H."/>
        </authorList>
    </citation>
    <scope>NUCLEOTIDE SEQUENCE [LARGE SCALE GENOMIC DNA]</scope>
    <source>
        <strain evidence="2 3">TR60-84</strain>
    </source>
</reference>
<evidence type="ECO:0000313" key="2">
    <source>
        <dbReference type="EMBL" id="MBM1715955.1"/>
    </source>
</evidence>
<proteinExistence type="predicted"/>
<dbReference type="AlphaFoldDB" id="A0AAE2W267"/>
<evidence type="ECO:0000256" key="1">
    <source>
        <dbReference type="SAM" id="MobiDB-lite"/>
    </source>
</evidence>
<comment type="caution">
    <text evidence="2">The sequence shown here is derived from an EMBL/GenBank/DDBJ whole genome shotgun (WGS) entry which is preliminary data.</text>
</comment>
<feature type="compositionally biased region" description="Basic residues" evidence="1">
    <location>
        <begin position="142"/>
        <end position="156"/>
    </location>
</feature>
<sequence length="156" mass="17964">MSRPDPKDIFTQKPSIFSWMRDRAYDFVYYEIGTGLDFVGDLFRGPSGYSQSLHRQAARAQTRTPKAKPLTKAEQAIFAFMLRRKSDEGQIAYWKRKKALLSVPDKQSLVQQHQDRAAKMAKDRSPRPQIVVDNVSPTQGLKRSKKPKNTKPRTPR</sequence>
<name>A0AAE2W267_9RHOB</name>
<dbReference type="EMBL" id="JAFBRM010000013">
    <property type="protein sequence ID" value="MBM1715955.1"/>
    <property type="molecule type" value="Genomic_DNA"/>
</dbReference>
<keyword evidence="3" id="KW-1185">Reference proteome</keyword>
<dbReference type="RefSeq" id="WP_203243654.1">
    <property type="nucleotide sequence ID" value="NZ_JAFBRH010000013.1"/>
</dbReference>
<protein>
    <submittedName>
        <fullName evidence="2">Uncharacterized protein</fullName>
    </submittedName>
</protein>
<feature type="compositionally biased region" description="Basic and acidic residues" evidence="1">
    <location>
        <begin position="113"/>
        <end position="126"/>
    </location>
</feature>
<accession>A0AAE2W267</accession>
<dbReference type="Proteomes" id="UP000732193">
    <property type="component" value="Unassembled WGS sequence"/>
</dbReference>
<feature type="region of interest" description="Disordered" evidence="1">
    <location>
        <begin position="106"/>
        <end position="156"/>
    </location>
</feature>